<name>H1S7F5_9BURK</name>
<evidence type="ECO:0000256" key="1">
    <source>
        <dbReference type="ARBA" id="ARBA00001974"/>
    </source>
</evidence>
<evidence type="ECO:0000313" key="8">
    <source>
        <dbReference type="Proteomes" id="UP000005808"/>
    </source>
</evidence>
<dbReference type="SUPFAM" id="SSF51905">
    <property type="entry name" value="FAD/NAD(P)-binding domain"/>
    <property type="match status" value="2"/>
</dbReference>
<dbReference type="PATRIC" id="fig|1127483.3.peg.3875"/>
<dbReference type="PANTHER" id="PTHR43557:SF2">
    <property type="entry name" value="RIESKE DOMAIN-CONTAINING PROTEIN-RELATED"/>
    <property type="match status" value="1"/>
</dbReference>
<dbReference type="InterPro" id="IPR023753">
    <property type="entry name" value="FAD/NAD-binding_dom"/>
</dbReference>
<dbReference type="EMBL" id="AHJE01000047">
    <property type="protein sequence ID" value="EHP41549.1"/>
    <property type="molecule type" value="Genomic_DNA"/>
</dbReference>
<comment type="cofactor">
    <cofactor evidence="1">
        <name>FAD</name>
        <dbReference type="ChEBI" id="CHEBI:57692"/>
    </cofactor>
</comment>
<dbReference type="GO" id="GO:0005737">
    <property type="term" value="C:cytoplasm"/>
    <property type="evidence" value="ECO:0007669"/>
    <property type="project" value="TreeGrafter"/>
</dbReference>
<dbReference type="RefSeq" id="WP_006159350.1">
    <property type="nucleotide sequence ID" value="NZ_AHJE01000047.1"/>
</dbReference>
<dbReference type="Gene3D" id="3.50.50.60">
    <property type="entry name" value="FAD/NAD(P)-binding domain"/>
    <property type="match status" value="2"/>
</dbReference>
<dbReference type="SUPFAM" id="SSF55424">
    <property type="entry name" value="FAD/NAD-linked reductases, dimerisation (C-terminal) domain"/>
    <property type="match status" value="1"/>
</dbReference>
<organism evidence="7 8">
    <name type="scientific">Cupriavidus basilensis OR16</name>
    <dbReference type="NCBI Taxonomy" id="1127483"/>
    <lineage>
        <taxon>Bacteria</taxon>
        <taxon>Pseudomonadati</taxon>
        <taxon>Pseudomonadota</taxon>
        <taxon>Betaproteobacteria</taxon>
        <taxon>Burkholderiales</taxon>
        <taxon>Burkholderiaceae</taxon>
        <taxon>Cupriavidus</taxon>
    </lineage>
</organism>
<dbReference type="Gene3D" id="3.30.390.30">
    <property type="match status" value="1"/>
</dbReference>
<dbReference type="InterPro" id="IPR016156">
    <property type="entry name" value="FAD/NAD-linked_Rdtase_dimer_sf"/>
</dbReference>
<evidence type="ECO:0000259" key="6">
    <source>
        <dbReference type="Pfam" id="PF14759"/>
    </source>
</evidence>
<keyword evidence="3" id="KW-0274">FAD</keyword>
<evidence type="ECO:0000256" key="2">
    <source>
        <dbReference type="ARBA" id="ARBA00022630"/>
    </source>
</evidence>
<evidence type="ECO:0000256" key="3">
    <source>
        <dbReference type="ARBA" id="ARBA00022827"/>
    </source>
</evidence>
<evidence type="ECO:0000259" key="5">
    <source>
        <dbReference type="Pfam" id="PF07992"/>
    </source>
</evidence>
<dbReference type="InterPro" id="IPR036188">
    <property type="entry name" value="FAD/NAD-bd_sf"/>
</dbReference>
<dbReference type="Pfam" id="PF14759">
    <property type="entry name" value="Reductase_C"/>
    <property type="match status" value="1"/>
</dbReference>
<feature type="domain" description="Reductase C-terminal" evidence="6">
    <location>
        <begin position="324"/>
        <end position="407"/>
    </location>
</feature>
<reference evidence="7 8" key="1">
    <citation type="journal article" date="2012" name="J. Bacteriol.">
        <title>De Novo Genome Project of Cupriavidus basilensis OR16.</title>
        <authorList>
            <person name="Cserhati M."/>
            <person name="Kriszt B."/>
            <person name="Szoboszlay S."/>
            <person name="Toth A."/>
            <person name="Szabo I."/>
            <person name="Tancsics A."/>
            <person name="Nagy I."/>
            <person name="Horvath B."/>
            <person name="Nagy I."/>
            <person name="Kukolya J."/>
        </authorList>
    </citation>
    <scope>NUCLEOTIDE SEQUENCE [LARGE SCALE GENOMIC DNA]</scope>
    <source>
        <strain evidence="7 8">OR16</strain>
    </source>
</reference>
<keyword evidence="4" id="KW-0560">Oxidoreductase</keyword>
<comment type="caution">
    <text evidence="7">The sequence shown here is derived from an EMBL/GenBank/DDBJ whole genome shotgun (WGS) entry which is preliminary data.</text>
</comment>
<evidence type="ECO:0000256" key="4">
    <source>
        <dbReference type="ARBA" id="ARBA00023002"/>
    </source>
</evidence>
<sequence length="407" mass="43211">MNTNLTTIVVIGAGQAGSWAARTLRDEGFMGRIVLIGDEAHPPYERPPLSKAVLSGEATPDSVHLLGAEMMATLSIEWLGSTRVVRLDRAAKQVVLTDGQTIGYSRLVLCTGGRARALDVPGASLPGVHVLRTIDDALRLAPALRPGTRVAVVGGGWIGLEVAATARQRGAQATVIEAMRRLCERSVPAALSERLLDLHTAHGTQVLLEANVASFAGMADGALLVKLTDGREIVCDVAVVGIGLVPNDELARAAGLQCDGGVLVDAQCRTSDPDVFAAGDLAVARNGWAGRNMRLESWQNAQEQGIAAAKSVLGVAVHYDPLPWFWSDQYGVNLQIYGVPSASHQLVIRSLPAAGSFIFFYLEDERVVAALGGNAARDLRFARRLIERRTLVSPKSLADESVPLAKL</sequence>
<feature type="domain" description="FAD/NAD(P)-binding" evidence="5">
    <location>
        <begin position="7"/>
        <end position="305"/>
    </location>
</feature>
<dbReference type="InterPro" id="IPR050446">
    <property type="entry name" value="FAD-oxidoreductase/Apoptosis"/>
</dbReference>
<protein>
    <submittedName>
        <fullName evidence="7">FAD-dependent pyridine nucleotide-disulfide oxidoreductase</fullName>
    </submittedName>
</protein>
<dbReference type="Proteomes" id="UP000005808">
    <property type="component" value="Unassembled WGS sequence"/>
</dbReference>
<dbReference type="PRINTS" id="PR00368">
    <property type="entry name" value="FADPNR"/>
</dbReference>
<proteinExistence type="predicted"/>
<gene>
    <name evidence="7" type="ORF">OR16_19330</name>
</gene>
<dbReference type="PRINTS" id="PR00411">
    <property type="entry name" value="PNDRDTASEI"/>
</dbReference>
<dbReference type="Pfam" id="PF07992">
    <property type="entry name" value="Pyr_redox_2"/>
    <property type="match status" value="1"/>
</dbReference>
<accession>H1S7F5</accession>
<dbReference type="InterPro" id="IPR028202">
    <property type="entry name" value="Reductase_C"/>
</dbReference>
<dbReference type="OrthoDB" id="9769238at2"/>
<evidence type="ECO:0000313" key="7">
    <source>
        <dbReference type="EMBL" id="EHP41549.1"/>
    </source>
</evidence>
<dbReference type="GO" id="GO:0016651">
    <property type="term" value="F:oxidoreductase activity, acting on NAD(P)H"/>
    <property type="evidence" value="ECO:0007669"/>
    <property type="project" value="TreeGrafter"/>
</dbReference>
<dbReference type="PANTHER" id="PTHR43557">
    <property type="entry name" value="APOPTOSIS-INDUCING FACTOR 1"/>
    <property type="match status" value="1"/>
</dbReference>
<keyword evidence="2" id="KW-0285">Flavoprotein</keyword>
<dbReference type="AlphaFoldDB" id="H1S7F5"/>